<feature type="signal peptide" evidence="2">
    <location>
        <begin position="1"/>
        <end position="23"/>
    </location>
</feature>
<proteinExistence type="predicted"/>
<reference evidence="3" key="1">
    <citation type="submission" date="2021-06" db="EMBL/GenBank/DDBJ databases">
        <authorList>
            <person name="Arsene-Ploetze F."/>
        </authorList>
    </citation>
    <scope>NUCLEOTIDE SEQUENCE</scope>
    <source>
        <strain evidence="3">SBRY1</strain>
    </source>
</reference>
<organism evidence="3 4">
    <name type="scientific">Actinacidiphila bryophytorum</name>
    <dbReference type="NCBI Taxonomy" id="1436133"/>
    <lineage>
        <taxon>Bacteria</taxon>
        <taxon>Bacillati</taxon>
        <taxon>Actinomycetota</taxon>
        <taxon>Actinomycetes</taxon>
        <taxon>Kitasatosporales</taxon>
        <taxon>Streptomycetaceae</taxon>
        <taxon>Actinacidiphila</taxon>
    </lineage>
</organism>
<accession>A0A9W4MJQ5</accession>
<evidence type="ECO:0000256" key="1">
    <source>
        <dbReference type="SAM" id="MobiDB-lite"/>
    </source>
</evidence>
<evidence type="ECO:0000313" key="4">
    <source>
        <dbReference type="Proteomes" id="UP001153328"/>
    </source>
</evidence>
<gene>
    <name evidence="3" type="ORF">SBRY_50832</name>
</gene>
<evidence type="ECO:0000313" key="3">
    <source>
        <dbReference type="EMBL" id="CAG7652275.1"/>
    </source>
</evidence>
<dbReference type="EMBL" id="CAJVAX010000019">
    <property type="protein sequence ID" value="CAG7652275.1"/>
    <property type="molecule type" value="Genomic_DNA"/>
</dbReference>
<name>A0A9W4MJQ5_9ACTN</name>
<keyword evidence="2" id="KW-0732">Signal</keyword>
<dbReference type="RefSeq" id="WP_205048611.1">
    <property type="nucleotide sequence ID" value="NZ_CAJVAX010000019.1"/>
</dbReference>
<dbReference type="AlphaFoldDB" id="A0A9W4MJQ5"/>
<protein>
    <submittedName>
        <fullName evidence="3">Germane domain-containing protein</fullName>
    </submittedName>
</protein>
<dbReference type="Proteomes" id="UP001153328">
    <property type="component" value="Unassembled WGS sequence"/>
</dbReference>
<evidence type="ECO:0000256" key="2">
    <source>
        <dbReference type="SAM" id="SignalP"/>
    </source>
</evidence>
<comment type="caution">
    <text evidence="3">The sequence shown here is derived from an EMBL/GenBank/DDBJ whole genome shotgun (WGS) entry which is preliminary data.</text>
</comment>
<dbReference type="PROSITE" id="PS51257">
    <property type="entry name" value="PROKAR_LIPOPROTEIN"/>
    <property type="match status" value="1"/>
</dbReference>
<keyword evidence="4" id="KW-1185">Reference proteome</keyword>
<sequence>MSARAARAAAVAALLAGCLAACGIPTTGVVEAGEPAAGIHQQVTLYFVRAEDGALATVYRTADTHVDAGVAVGMLLKGVGVPEAKVLGVTTDLPPAGATVRTRGNTVTVDLAASAGVVSRTAVDQIVCTVRANPDTTGPAEADPPQVVVTAQGAPVPWRPGGVDCSTAADPWPDKPGRPSAAVTGGRVTGG</sequence>
<feature type="region of interest" description="Disordered" evidence="1">
    <location>
        <begin position="163"/>
        <end position="191"/>
    </location>
</feature>
<feature type="chain" id="PRO_5040958683" evidence="2">
    <location>
        <begin position="24"/>
        <end position="191"/>
    </location>
</feature>